<comment type="caution">
    <text evidence="3">The sequence shown here is derived from an EMBL/GenBank/DDBJ whole genome shotgun (WGS) entry which is preliminary data.</text>
</comment>
<keyword evidence="1" id="KW-0812">Transmembrane</keyword>
<keyword evidence="1" id="KW-0472">Membrane</keyword>
<proteinExistence type="predicted"/>
<evidence type="ECO:0000259" key="2">
    <source>
        <dbReference type="PROSITE" id="PS50887"/>
    </source>
</evidence>
<dbReference type="SUPFAM" id="SSF55073">
    <property type="entry name" value="Nucleotide cyclase"/>
    <property type="match status" value="1"/>
</dbReference>
<feature type="transmembrane region" description="Helical" evidence="1">
    <location>
        <begin position="37"/>
        <end position="60"/>
    </location>
</feature>
<dbReference type="Gene3D" id="3.30.70.270">
    <property type="match status" value="1"/>
</dbReference>
<dbReference type="InterPro" id="IPR000160">
    <property type="entry name" value="GGDEF_dom"/>
</dbReference>
<dbReference type="InterPro" id="IPR043128">
    <property type="entry name" value="Rev_trsase/Diguanyl_cyclase"/>
</dbReference>
<evidence type="ECO:0000256" key="1">
    <source>
        <dbReference type="SAM" id="Phobius"/>
    </source>
</evidence>
<dbReference type="RefSeq" id="WP_186843374.1">
    <property type="nucleotide sequence ID" value="NZ_WJBC01000031.1"/>
</dbReference>
<feature type="transmembrane region" description="Helical" evidence="1">
    <location>
        <begin position="66"/>
        <end position="90"/>
    </location>
</feature>
<dbReference type="PROSITE" id="PS50887">
    <property type="entry name" value="GGDEF"/>
    <property type="match status" value="1"/>
</dbReference>
<dbReference type="NCBIfam" id="TIGR00254">
    <property type="entry name" value="GGDEF"/>
    <property type="match status" value="1"/>
</dbReference>
<keyword evidence="1" id="KW-1133">Transmembrane helix</keyword>
<dbReference type="Proteomes" id="UP000603234">
    <property type="component" value="Unassembled WGS sequence"/>
</dbReference>
<dbReference type="PANTHER" id="PTHR45138">
    <property type="entry name" value="REGULATORY COMPONENTS OF SENSORY TRANSDUCTION SYSTEM"/>
    <property type="match status" value="1"/>
</dbReference>
<protein>
    <submittedName>
        <fullName evidence="3">Diguanylate cyclase</fullName>
    </submittedName>
</protein>
<dbReference type="EMBL" id="WJBC01000031">
    <property type="protein sequence ID" value="MBC3805487.1"/>
    <property type="molecule type" value="Genomic_DNA"/>
</dbReference>
<organism evidence="3 4">
    <name type="scientific">Acetobacterium fimetarium</name>
    <dbReference type="NCBI Taxonomy" id="52691"/>
    <lineage>
        <taxon>Bacteria</taxon>
        <taxon>Bacillati</taxon>
        <taxon>Bacillota</taxon>
        <taxon>Clostridia</taxon>
        <taxon>Eubacteriales</taxon>
        <taxon>Eubacteriaceae</taxon>
        <taxon>Acetobacterium</taxon>
    </lineage>
</organism>
<dbReference type="CDD" id="cd01949">
    <property type="entry name" value="GGDEF"/>
    <property type="match status" value="1"/>
</dbReference>
<evidence type="ECO:0000313" key="4">
    <source>
        <dbReference type="Proteomes" id="UP000603234"/>
    </source>
</evidence>
<dbReference type="PANTHER" id="PTHR45138:SF9">
    <property type="entry name" value="DIGUANYLATE CYCLASE DGCM-RELATED"/>
    <property type="match status" value="1"/>
</dbReference>
<keyword evidence="4" id="KW-1185">Reference proteome</keyword>
<dbReference type="InterPro" id="IPR050469">
    <property type="entry name" value="Diguanylate_Cyclase"/>
</dbReference>
<evidence type="ECO:0000313" key="3">
    <source>
        <dbReference type="EMBL" id="MBC3805487.1"/>
    </source>
</evidence>
<name>A0ABR6WXY7_9FIRM</name>
<dbReference type="InterPro" id="IPR029787">
    <property type="entry name" value="Nucleotide_cyclase"/>
</dbReference>
<accession>A0ABR6WXY7</accession>
<dbReference type="Pfam" id="PF00990">
    <property type="entry name" value="GGDEF"/>
    <property type="match status" value="1"/>
</dbReference>
<gene>
    <name evidence="3" type="ORF">GH808_13800</name>
</gene>
<dbReference type="SMART" id="SM00267">
    <property type="entry name" value="GGDEF"/>
    <property type="match status" value="1"/>
</dbReference>
<feature type="domain" description="GGDEF" evidence="2">
    <location>
        <begin position="128"/>
        <end position="253"/>
    </location>
</feature>
<reference evidence="3 4" key="1">
    <citation type="journal article" date="2020" name="mSystems">
        <title>Defining Genomic and Predicted Metabolic Features of the Acetobacterium Genus.</title>
        <authorList>
            <person name="Ross D.E."/>
            <person name="Marshall C.W."/>
            <person name="Gulliver D."/>
            <person name="May H.D."/>
            <person name="Norman R.S."/>
        </authorList>
    </citation>
    <scope>NUCLEOTIDE SEQUENCE [LARGE SCALE GENOMIC DNA]</scope>
    <source>
        <strain evidence="3 4">DSM 8238</strain>
    </source>
</reference>
<feature type="transmembrane region" description="Helical" evidence="1">
    <location>
        <begin position="6"/>
        <end position="25"/>
    </location>
</feature>
<sequence length="253" mass="28817">MIEFDKSIVFIFVLLLFCYTFRLLYATRFRKDKSYIFIILLFGMFQLTIATFLDLFAGIIDEPCVYHLLKLCFTVGSIFYVIGIILWSGFTANMINDLERMASLDSLTGALNRNGLNKAFEALIESENSFYLFVCDLDHTKLVNDTLGHIEGDKFINNAAQIMVDAIGKNGHVSRIGGDEFIILAKYFDILKIEATIFHIKAKISELYPQNNFGISVGYASFPEDGETFEDLIKIADARMYAEKKKKHTPDQN</sequence>